<evidence type="ECO:0000313" key="2">
    <source>
        <dbReference type="Proteomes" id="UP001057375"/>
    </source>
</evidence>
<proteinExistence type="predicted"/>
<protein>
    <submittedName>
        <fullName evidence="1">Uncharacterized protein</fullName>
    </submittedName>
</protein>
<keyword evidence="2" id="KW-1185">Reference proteome</keyword>
<feature type="non-terminal residue" evidence="1">
    <location>
        <position position="1"/>
    </location>
</feature>
<comment type="caution">
    <text evidence="1">The sequence shown here is derived from an EMBL/GenBank/DDBJ whole genome shotgun (WGS) entry which is preliminary data.</text>
</comment>
<dbReference type="EMBL" id="BQXS01005559">
    <property type="protein sequence ID" value="GKT37969.1"/>
    <property type="molecule type" value="Genomic_DNA"/>
</dbReference>
<dbReference type="Proteomes" id="UP001057375">
    <property type="component" value="Unassembled WGS sequence"/>
</dbReference>
<feature type="non-terminal residue" evidence="1">
    <location>
        <position position="130"/>
    </location>
</feature>
<accession>A0ABQ5KZV8</accession>
<name>A0ABQ5KZV8_9EUKA</name>
<organism evidence="1 2">
    <name type="scientific">Aduncisulcus paluster</name>
    <dbReference type="NCBI Taxonomy" id="2918883"/>
    <lineage>
        <taxon>Eukaryota</taxon>
        <taxon>Metamonada</taxon>
        <taxon>Carpediemonas-like organisms</taxon>
        <taxon>Aduncisulcus</taxon>
    </lineage>
</organism>
<sequence length="130" mass="15279">RIGVSDEWDELIPIAQYAINTSVHRVTGKSPYEALFGSIYAPSRGMLVDWDQNLHRRREEEDEEESSQSPPELMNEYVKVLKERIDFVQDVMRMRQEEVLDARRKRELDRLTKAMGPRARTYDLDGIEIP</sequence>
<gene>
    <name evidence="1" type="ORF">ADUPG1_003907</name>
</gene>
<dbReference type="InterPro" id="IPR036397">
    <property type="entry name" value="RNaseH_sf"/>
</dbReference>
<evidence type="ECO:0000313" key="1">
    <source>
        <dbReference type="EMBL" id="GKT37969.1"/>
    </source>
</evidence>
<dbReference type="Gene3D" id="3.30.420.10">
    <property type="entry name" value="Ribonuclease H-like superfamily/Ribonuclease H"/>
    <property type="match status" value="1"/>
</dbReference>
<reference evidence="1" key="1">
    <citation type="submission" date="2022-03" db="EMBL/GenBank/DDBJ databases">
        <title>Draft genome sequence of Aduncisulcus paluster, a free-living microaerophilic Fornicata.</title>
        <authorList>
            <person name="Yuyama I."/>
            <person name="Kume K."/>
            <person name="Tamura T."/>
            <person name="Inagaki Y."/>
            <person name="Hashimoto T."/>
        </authorList>
    </citation>
    <scope>NUCLEOTIDE SEQUENCE</scope>
    <source>
        <strain evidence="1">NY0171</strain>
    </source>
</reference>